<dbReference type="EMBL" id="LCFQ01000013">
    <property type="protein sequence ID" value="KKS96903.1"/>
    <property type="molecule type" value="Genomic_DNA"/>
</dbReference>
<comment type="caution">
    <text evidence="1">The sequence shown here is derived from an EMBL/GenBank/DDBJ whole genome shotgun (WGS) entry which is preliminary data.</text>
</comment>
<gene>
    <name evidence="1" type="ORF">UV74_C0013G0025</name>
</gene>
<protein>
    <submittedName>
        <fullName evidence="1">Uncharacterized protein</fullName>
    </submittedName>
</protein>
<sequence length="87" mass="10418">MFRGEKRILPKVGILVIRTRKHHSAVLFPKKNDWPLSQKIWEVRNIDRSGAPRIRYIGGYAEVVVPNSDFTTKYFRVVKKRWFGLYW</sequence>
<organism evidence="1 2">
    <name type="scientific">Candidatus Woesebacteria bacterium GW2011_GWB1_43_14</name>
    <dbReference type="NCBI Taxonomy" id="1618578"/>
    <lineage>
        <taxon>Bacteria</taxon>
        <taxon>Candidatus Woeseibacteriota</taxon>
    </lineage>
</organism>
<name>A0A0G1GDD7_9BACT</name>
<accession>A0A0G1GDD7</accession>
<reference evidence="1 2" key="1">
    <citation type="journal article" date="2015" name="Nature">
        <title>rRNA introns, odd ribosomes, and small enigmatic genomes across a large radiation of phyla.</title>
        <authorList>
            <person name="Brown C.T."/>
            <person name="Hug L.A."/>
            <person name="Thomas B.C."/>
            <person name="Sharon I."/>
            <person name="Castelle C.J."/>
            <person name="Singh A."/>
            <person name="Wilkins M.J."/>
            <person name="Williams K.H."/>
            <person name="Banfield J.F."/>
        </authorList>
    </citation>
    <scope>NUCLEOTIDE SEQUENCE [LARGE SCALE GENOMIC DNA]</scope>
</reference>
<evidence type="ECO:0000313" key="2">
    <source>
        <dbReference type="Proteomes" id="UP000034090"/>
    </source>
</evidence>
<dbReference type="AlphaFoldDB" id="A0A0G1GDD7"/>
<dbReference type="Proteomes" id="UP000034090">
    <property type="component" value="Unassembled WGS sequence"/>
</dbReference>
<proteinExistence type="predicted"/>
<evidence type="ECO:0000313" key="1">
    <source>
        <dbReference type="EMBL" id="KKS96903.1"/>
    </source>
</evidence>